<accession>A0AAU8GII4</accession>
<sequence>MNYFTSSISFPILQFIAAQHQIETKELYHDQDRN</sequence>
<protein>
    <submittedName>
        <fullName evidence="1">Uncharacterized protein</fullName>
    </submittedName>
</protein>
<organism evidence="1">
    <name type="scientific">Salmonella phage vB_STmST313_KE31</name>
    <dbReference type="NCBI Taxonomy" id="3161181"/>
    <lineage>
        <taxon>Viruses</taxon>
        <taxon>Duplodnaviria</taxon>
        <taxon>Heunggongvirae</taxon>
        <taxon>Uroviricota</taxon>
        <taxon>Caudoviricetes</taxon>
        <taxon>Pantevenvirales</taxon>
        <taxon>Ackermannviridae</taxon>
        <taxon>Cvivirinae</taxon>
        <taxon>Kuttervirus</taxon>
    </lineage>
</organism>
<gene>
    <name evidence="1" type="ORF">DSCPLJFW_CDS0100</name>
</gene>
<dbReference type="EMBL" id="PP856729">
    <property type="protein sequence ID" value="XCH41750.1"/>
    <property type="molecule type" value="Genomic_DNA"/>
</dbReference>
<reference evidence="1" key="1">
    <citation type="submission" date="2024-05" db="EMBL/GenBank/DDBJ databases">
        <authorList>
            <person name="Mugo M.M."/>
            <person name="Musyoki A.M."/>
            <person name="Makumi A.M."/>
            <person name="Mutai I."/>
            <person name="Drechsel O."/>
            <person name="Kering K.K."/>
            <person name="Muturi P."/>
            <person name="Mbae C.K."/>
            <person name="Kariuki S.M."/>
        </authorList>
    </citation>
    <scope>NUCLEOTIDE SEQUENCE</scope>
</reference>
<evidence type="ECO:0000313" key="1">
    <source>
        <dbReference type="EMBL" id="XCH41750.1"/>
    </source>
</evidence>
<name>A0AAU8GII4_9CAUD</name>
<proteinExistence type="predicted"/>